<dbReference type="Gene3D" id="3.40.190.290">
    <property type="match status" value="1"/>
</dbReference>
<organism evidence="6 7">
    <name type="scientific">Tritonibacter mobilis F1926</name>
    <dbReference type="NCBI Taxonomy" id="1265309"/>
    <lineage>
        <taxon>Bacteria</taxon>
        <taxon>Pseudomonadati</taxon>
        <taxon>Pseudomonadota</taxon>
        <taxon>Alphaproteobacteria</taxon>
        <taxon>Rhodobacterales</taxon>
        <taxon>Paracoccaceae</taxon>
        <taxon>Tritonibacter</taxon>
    </lineage>
</organism>
<dbReference type="InterPro" id="IPR058163">
    <property type="entry name" value="LysR-type_TF_proteobact-type"/>
</dbReference>
<evidence type="ECO:0000313" key="6">
    <source>
        <dbReference type="EMBL" id="ANP42377.1"/>
    </source>
</evidence>
<keyword evidence="2" id="KW-0805">Transcription regulation</keyword>
<comment type="similarity">
    <text evidence="1">Belongs to the LysR transcriptional regulatory family.</text>
</comment>
<dbReference type="FunFam" id="3.40.190.290:FF:000001">
    <property type="entry name" value="Transcriptional regulator, LysR family"/>
    <property type="match status" value="1"/>
</dbReference>
<dbReference type="PANTHER" id="PTHR30537">
    <property type="entry name" value="HTH-TYPE TRANSCRIPTIONAL REGULATOR"/>
    <property type="match status" value="1"/>
</dbReference>
<sequence length="299" mass="32781">MILDNLSLFLRIVEKGGLAAGGREMGLSPATVSERVAALEAHYGARLLNRTTRSISLTEEGRELVDGAQRLLAESDELEARIRLGVERIAGPVRVSAPSDLGRNRLAQIIDKFLEENPEVTVDLHLSDGFVDVSAAGFDLAIRYGDLADSSLVVRRLADNSRIVCAAPSYLERSGTPVHPIDLESHNCLLMRFGSDVDRAWPFAIDGGRQMVTVRGDRIANDGDLIRRWALEGRGVMRKSQWDVHQDICAGRLIPLLREFEVAPISLQAVMPAGRTQPRRVRALLASIVSNFSTAPKLT</sequence>
<dbReference type="InterPro" id="IPR036390">
    <property type="entry name" value="WH_DNA-bd_sf"/>
</dbReference>
<name>A0A1B1A765_9RHOB</name>
<proteinExistence type="inferred from homology"/>
<evidence type="ECO:0000313" key="7">
    <source>
        <dbReference type="Proteomes" id="UP000013243"/>
    </source>
</evidence>
<dbReference type="EMBL" id="CP015231">
    <property type="protein sequence ID" value="ANP42377.1"/>
    <property type="molecule type" value="Genomic_DNA"/>
</dbReference>
<keyword evidence="4" id="KW-0804">Transcription</keyword>
<reference evidence="6 7" key="1">
    <citation type="journal article" date="2016" name="ISME J.">
        <title>Global occurrence and heterogeneity of the Roseobacter-clade species Ruegeria mobilis.</title>
        <authorList>
            <person name="Sonnenschein E."/>
            <person name="Gram L."/>
        </authorList>
    </citation>
    <scope>NUCLEOTIDE SEQUENCE [LARGE SCALE GENOMIC DNA]</scope>
    <source>
        <strain evidence="6 7">F1926</strain>
        <plasmid evidence="6 7">unnamed1</plasmid>
    </source>
</reference>
<evidence type="ECO:0000256" key="4">
    <source>
        <dbReference type="ARBA" id="ARBA00023163"/>
    </source>
</evidence>
<dbReference type="Pfam" id="PF03466">
    <property type="entry name" value="LysR_substrate"/>
    <property type="match status" value="1"/>
</dbReference>
<dbReference type="Proteomes" id="UP000013243">
    <property type="component" value="Plasmid unnamed1"/>
</dbReference>
<dbReference type="OrthoDB" id="9813056at2"/>
<dbReference type="KEGG" id="rmb:K529_016495"/>
<geneLocation type="plasmid" evidence="6 7">
    <name>unnamed1</name>
</geneLocation>
<accession>A0A1B1A765</accession>
<feature type="domain" description="HTH lysR-type" evidence="5">
    <location>
        <begin position="1"/>
        <end position="58"/>
    </location>
</feature>
<dbReference type="GeneID" id="28251466"/>
<evidence type="ECO:0000256" key="3">
    <source>
        <dbReference type="ARBA" id="ARBA00023125"/>
    </source>
</evidence>
<gene>
    <name evidence="6" type="ORF">K529_016495</name>
</gene>
<dbReference type="PANTHER" id="PTHR30537:SF5">
    <property type="entry name" value="HTH-TYPE TRANSCRIPTIONAL ACTIVATOR TTDR-RELATED"/>
    <property type="match status" value="1"/>
</dbReference>
<evidence type="ECO:0000259" key="5">
    <source>
        <dbReference type="PROSITE" id="PS50931"/>
    </source>
</evidence>
<dbReference type="GO" id="GO:0003700">
    <property type="term" value="F:DNA-binding transcription factor activity"/>
    <property type="evidence" value="ECO:0007669"/>
    <property type="project" value="InterPro"/>
</dbReference>
<dbReference type="InterPro" id="IPR000847">
    <property type="entry name" value="LysR_HTH_N"/>
</dbReference>
<dbReference type="AlphaFoldDB" id="A0A1B1A765"/>
<dbReference type="Gene3D" id="1.10.10.10">
    <property type="entry name" value="Winged helix-like DNA-binding domain superfamily/Winged helix DNA-binding domain"/>
    <property type="match status" value="1"/>
</dbReference>
<dbReference type="Pfam" id="PF00126">
    <property type="entry name" value="HTH_1"/>
    <property type="match status" value="1"/>
</dbReference>
<keyword evidence="6" id="KW-0614">Plasmid</keyword>
<dbReference type="InterPro" id="IPR005119">
    <property type="entry name" value="LysR_subst-bd"/>
</dbReference>
<dbReference type="FunFam" id="1.10.10.10:FF:000001">
    <property type="entry name" value="LysR family transcriptional regulator"/>
    <property type="match status" value="1"/>
</dbReference>
<evidence type="ECO:0000256" key="1">
    <source>
        <dbReference type="ARBA" id="ARBA00009437"/>
    </source>
</evidence>
<dbReference type="CDD" id="cd08422">
    <property type="entry name" value="PBP2_CrgA_like"/>
    <property type="match status" value="1"/>
</dbReference>
<keyword evidence="3" id="KW-0238">DNA-binding</keyword>
<dbReference type="InterPro" id="IPR036388">
    <property type="entry name" value="WH-like_DNA-bd_sf"/>
</dbReference>
<protein>
    <submittedName>
        <fullName evidence="6">LysR family transcriptional regulator</fullName>
    </submittedName>
</protein>
<dbReference type="SUPFAM" id="SSF46785">
    <property type="entry name" value="Winged helix' DNA-binding domain"/>
    <property type="match status" value="1"/>
</dbReference>
<dbReference type="SUPFAM" id="SSF53850">
    <property type="entry name" value="Periplasmic binding protein-like II"/>
    <property type="match status" value="1"/>
</dbReference>
<dbReference type="GO" id="GO:0003677">
    <property type="term" value="F:DNA binding"/>
    <property type="evidence" value="ECO:0007669"/>
    <property type="project" value="UniProtKB-KW"/>
</dbReference>
<evidence type="ECO:0000256" key="2">
    <source>
        <dbReference type="ARBA" id="ARBA00023015"/>
    </source>
</evidence>
<dbReference type="RefSeq" id="WP_005610972.1">
    <property type="nucleotide sequence ID" value="NZ_CP015231.1"/>
</dbReference>
<dbReference type="PROSITE" id="PS50931">
    <property type="entry name" value="HTH_LYSR"/>
    <property type="match status" value="1"/>
</dbReference>